<dbReference type="SUPFAM" id="SSF49373">
    <property type="entry name" value="Invasin/intimin cell-adhesion fragments"/>
    <property type="match status" value="1"/>
</dbReference>
<dbReference type="InterPro" id="IPR003343">
    <property type="entry name" value="Big_2"/>
</dbReference>
<sequence>MKIHLLGLGLGMALVSCSSPDSSVKSITLATDGAVAIGTPEQVGITLKDSGGNVLTGRTVTWASSNPALATVDANGTVTARHLSLSRTPVTITASSEGQTASVSIQPYGLDVTGGAINDDTTSVKTFTALARFQGPTGEGVPADTDVRIQGPTGFNQGQPYIMRLFKSTSAGGITGAFNDVAVTGSYTATAVVNGVTYTKMFAIDTGHTLGFVTNPSVTRTGNSLRIQGTAPAGAASAYGVIFDNTKGYRTDAAAITSGGFDQTIALIGTPVAGTYQSGIYARDFVVSVDILPEDIRISFTSAPNIIFP</sequence>
<dbReference type="STRING" id="695939.SAMN00790413_04720"/>
<dbReference type="Proteomes" id="UP000192582">
    <property type="component" value="Unassembled WGS sequence"/>
</dbReference>
<dbReference type="InterPro" id="IPR008964">
    <property type="entry name" value="Invasin/intimin_cell_adhesion"/>
</dbReference>
<dbReference type="AlphaFoldDB" id="A0A1W1UM38"/>
<dbReference type="PROSITE" id="PS51257">
    <property type="entry name" value="PROKAR_LIPOPROTEIN"/>
    <property type="match status" value="1"/>
</dbReference>
<feature type="domain" description="BIG2" evidence="1">
    <location>
        <begin position="54"/>
        <end position="101"/>
    </location>
</feature>
<dbReference type="OrthoDB" id="69021at2"/>
<accession>A0A1W1UM38</accession>
<dbReference type="RefSeq" id="WP_084046042.1">
    <property type="nucleotide sequence ID" value="NZ_FWWU01000005.1"/>
</dbReference>
<gene>
    <name evidence="2" type="ORF">SAMN00790413_04720</name>
</gene>
<dbReference type="EMBL" id="FWWU01000005">
    <property type="protein sequence ID" value="SMB81784.1"/>
    <property type="molecule type" value="Genomic_DNA"/>
</dbReference>
<protein>
    <submittedName>
        <fullName evidence="2">Ig-like domain (Group 2)</fullName>
    </submittedName>
</protein>
<evidence type="ECO:0000313" key="2">
    <source>
        <dbReference type="EMBL" id="SMB81784.1"/>
    </source>
</evidence>
<evidence type="ECO:0000313" key="3">
    <source>
        <dbReference type="Proteomes" id="UP000192582"/>
    </source>
</evidence>
<organism evidence="2 3">
    <name type="scientific">Deinococcus hopiensis KR-140</name>
    <dbReference type="NCBI Taxonomy" id="695939"/>
    <lineage>
        <taxon>Bacteria</taxon>
        <taxon>Thermotogati</taxon>
        <taxon>Deinococcota</taxon>
        <taxon>Deinococci</taxon>
        <taxon>Deinococcales</taxon>
        <taxon>Deinococcaceae</taxon>
        <taxon>Deinococcus</taxon>
    </lineage>
</organism>
<evidence type="ECO:0000259" key="1">
    <source>
        <dbReference type="Pfam" id="PF02368"/>
    </source>
</evidence>
<proteinExistence type="predicted"/>
<name>A0A1W1UM38_9DEIO</name>
<dbReference type="Pfam" id="PF02368">
    <property type="entry name" value="Big_2"/>
    <property type="match status" value="1"/>
</dbReference>
<keyword evidence="3" id="KW-1185">Reference proteome</keyword>
<dbReference type="Gene3D" id="2.60.40.1080">
    <property type="match status" value="1"/>
</dbReference>
<reference evidence="2 3" key="1">
    <citation type="submission" date="2017-04" db="EMBL/GenBank/DDBJ databases">
        <authorList>
            <person name="Afonso C.L."/>
            <person name="Miller P.J."/>
            <person name="Scott M.A."/>
            <person name="Spackman E."/>
            <person name="Goraichik I."/>
            <person name="Dimitrov K.M."/>
            <person name="Suarez D.L."/>
            <person name="Swayne D.E."/>
        </authorList>
    </citation>
    <scope>NUCLEOTIDE SEQUENCE [LARGE SCALE GENOMIC DNA]</scope>
    <source>
        <strain evidence="2 3">KR-140</strain>
    </source>
</reference>